<dbReference type="AlphaFoldDB" id="A0AAP9EU62"/>
<dbReference type="Pfam" id="PF21274">
    <property type="entry name" value="Rng_hyd_C"/>
    <property type="match status" value="1"/>
</dbReference>
<proteinExistence type="predicted"/>
<protein>
    <submittedName>
        <fullName evidence="1">Uncharacterized protein</fullName>
    </submittedName>
</protein>
<dbReference type="KEGG" id="gti:FXF46_15895"/>
<dbReference type="Gene3D" id="3.40.30.120">
    <property type="match status" value="1"/>
</dbReference>
<accession>A0AAP9EU62</accession>
<name>A0AAP9EU62_GLUTH</name>
<reference evidence="1 2" key="1">
    <citation type="submission" date="2019-08" db="EMBL/GenBank/DDBJ databases">
        <title>Gluconobacter frateurii HD924 genome.</title>
        <authorList>
            <person name="Liu Y."/>
            <person name="Zhang P."/>
        </authorList>
    </citation>
    <scope>NUCLEOTIDE SEQUENCE [LARGE SCALE GENOMIC DNA]</scope>
    <source>
        <strain evidence="1 2">HD924</strain>
        <plasmid evidence="1 2">unnamed1</plasmid>
    </source>
</reference>
<organism evidence="1 2">
    <name type="scientific">Gluconobacter thailandicus</name>
    <dbReference type="NCBI Taxonomy" id="257438"/>
    <lineage>
        <taxon>Bacteria</taxon>
        <taxon>Pseudomonadati</taxon>
        <taxon>Pseudomonadota</taxon>
        <taxon>Alphaproteobacteria</taxon>
        <taxon>Acetobacterales</taxon>
        <taxon>Acetobacteraceae</taxon>
        <taxon>Gluconobacter</taxon>
    </lineage>
</organism>
<sequence>MAERLWGSAVRHNAGDDHPLVGRSAPDFRLNNGTRLNEHLRREQALLLDFGGGSCLHELAVRYQARLSYIGVDVNDGLRLCALLIRPDGFVVWASDQPSDCSEAEQALSQWLLSPSHAKADLKTPCPL</sequence>
<dbReference type="EMBL" id="CP043044">
    <property type="protein sequence ID" value="QEH97779.1"/>
    <property type="molecule type" value="Genomic_DNA"/>
</dbReference>
<gene>
    <name evidence="1" type="ORF">FXF46_15895</name>
</gene>
<evidence type="ECO:0000313" key="1">
    <source>
        <dbReference type="EMBL" id="QEH97779.1"/>
    </source>
</evidence>
<geneLocation type="plasmid" evidence="1 2">
    <name>unnamed1</name>
</geneLocation>
<evidence type="ECO:0000313" key="2">
    <source>
        <dbReference type="Proteomes" id="UP000323560"/>
    </source>
</evidence>
<keyword evidence="1" id="KW-0614">Plasmid</keyword>
<dbReference type="Proteomes" id="UP000323560">
    <property type="component" value="Plasmid unnamed1"/>
</dbReference>
<dbReference type="RefSeq" id="WP_148621272.1">
    <property type="nucleotide sequence ID" value="NZ_CP043044.1"/>
</dbReference>